<reference evidence="2" key="1">
    <citation type="submission" date="2005-09" db="EMBL/GenBank/DDBJ databases">
        <authorList>
            <person name="Mural R.J."/>
            <person name="Li P.W."/>
            <person name="Adams M.D."/>
            <person name="Amanatides P.G."/>
            <person name="Baden-Tillson H."/>
            <person name="Barnstead M."/>
            <person name="Chin S.H."/>
            <person name="Dew I."/>
            <person name="Evans C.A."/>
            <person name="Ferriera S."/>
            <person name="Flanigan M."/>
            <person name="Fosler C."/>
            <person name="Glodek A."/>
            <person name="Gu Z."/>
            <person name="Holt R.A."/>
            <person name="Jennings D."/>
            <person name="Kraft C.L."/>
            <person name="Lu F."/>
            <person name="Nguyen T."/>
            <person name="Nusskern D.R."/>
            <person name="Pfannkoch C.M."/>
            <person name="Sitter C."/>
            <person name="Sutton G.G."/>
            <person name="Venter J.C."/>
            <person name="Wang Z."/>
            <person name="Woodage T."/>
            <person name="Zheng X.H."/>
            <person name="Zhong F."/>
        </authorList>
    </citation>
    <scope>NUCLEOTIDE SEQUENCE [LARGE SCALE GENOMIC DNA]</scope>
    <source>
        <strain>BN</strain>
        <strain evidence="2">Sprague-Dawley</strain>
    </source>
</reference>
<evidence type="ECO:0000313" key="2">
    <source>
        <dbReference type="Proteomes" id="UP000234681"/>
    </source>
</evidence>
<sequence>MAVNFCTVPTQHSKRGYFFPKLTAQLKFQKIQIIYLYIYIYIYIKRPIIAVCYASTAATAFPGSAVI</sequence>
<proteinExistence type="predicted"/>
<dbReference type="EMBL" id="CH474055">
    <property type="protein sequence ID" value="EDL76044.1"/>
    <property type="molecule type" value="Genomic_DNA"/>
</dbReference>
<accession>A6KJ93</accession>
<protein>
    <submittedName>
        <fullName evidence="1">RCG24489</fullName>
    </submittedName>
</protein>
<name>A6KJ93_RAT</name>
<dbReference type="Proteomes" id="UP000234681">
    <property type="component" value="Chromosome 14"/>
</dbReference>
<organism evidence="1 2">
    <name type="scientific">Rattus norvegicus</name>
    <name type="common">Rat</name>
    <dbReference type="NCBI Taxonomy" id="10116"/>
    <lineage>
        <taxon>Eukaryota</taxon>
        <taxon>Metazoa</taxon>
        <taxon>Chordata</taxon>
        <taxon>Craniata</taxon>
        <taxon>Vertebrata</taxon>
        <taxon>Euteleostomi</taxon>
        <taxon>Mammalia</taxon>
        <taxon>Eutheria</taxon>
        <taxon>Euarchontoglires</taxon>
        <taxon>Glires</taxon>
        <taxon>Rodentia</taxon>
        <taxon>Myomorpha</taxon>
        <taxon>Muroidea</taxon>
        <taxon>Muridae</taxon>
        <taxon>Murinae</taxon>
        <taxon>Rattus</taxon>
    </lineage>
</organism>
<dbReference type="AlphaFoldDB" id="A6KJ93"/>
<gene>
    <name evidence="1" type="ORF">rCG_24489</name>
</gene>
<evidence type="ECO:0000313" key="1">
    <source>
        <dbReference type="EMBL" id="EDL76044.1"/>
    </source>
</evidence>